<feature type="transmembrane region" description="Helical" evidence="8">
    <location>
        <begin position="279"/>
        <end position="300"/>
    </location>
</feature>
<gene>
    <name evidence="10" type="ORF">SAMN05444362_11678</name>
</gene>
<dbReference type="PANTHER" id="PTHR23502:SF132">
    <property type="entry name" value="POLYAMINE TRANSPORTER 2-RELATED"/>
    <property type="match status" value="1"/>
</dbReference>
<dbReference type="AlphaFoldDB" id="A0A1M5HIR9"/>
<feature type="transmembrane region" description="Helical" evidence="8">
    <location>
        <begin position="135"/>
        <end position="154"/>
    </location>
</feature>
<feature type="transmembrane region" description="Helical" evidence="8">
    <location>
        <begin position="102"/>
        <end position="123"/>
    </location>
</feature>
<dbReference type="STRING" id="1346286.SAMN05444362_11678"/>
<dbReference type="PANTHER" id="PTHR23502">
    <property type="entry name" value="MAJOR FACILITATOR SUPERFAMILY"/>
    <property type="match status" value="1"/>
</dbReference>
<feature type="transmembrane region" description="Helical" evidence="8">
    <location>
        <begin position="248"/>
        <end position="267"/>
    </location>
</feature>
<accession>A0A1M5HIR9</accession>
<dbReference type="Pfam" id="PF07690">
    <property type="entry name" value="MFS_1"/>
    <property type="match status" value="1"/>
</dbReference>
<evidence type="ECO:0000256" key="1">
    <source>
        <dbReference type="ARBA" id="ARBA00004651"/>
    </source>
</evidence>
<dbReference type="GO" id="GO:1990961">
    <property type="term" value="P:xenobiotic detoxification by transmembrane export across the plasma membrane"/>
    <property type="evidence" value="ECO:0007669"/>
    <property type="project" value="InterPro"/>
</dbReference>
<evidence type="ECO:0000313" key="10">
    <source>
        <dbReference type="EMBL" id="SHG15827.1"/>
    </source>
</evidence>
<dbReference type="GO" id="GO:0042910">
    <property type="term" value="F:xenobiotic transmembrane transporter activity"/>
    <property type="evidence" value="ECO:0007669"/>
    <property type="project" value="InterPro"/>
</dbReference>
<dbReference type="InterPro" id="IPR036259">
    <property type="entry name" value="MFS_trans_sf"/>
</dbReference>
<feature type="transmembrane region" description="Helical" evidence="8">
    <location>
        <begin position="49"/>
        <end position="66"/>
    </location>
</feature>
<keyword evidence="4" id="KW-1003">Cell membrane</keyword>
<evidence type="ECO:0000256" key="8">
    <source>
        <dbReference type="SAM" id="Phobius"/>
    </source>
</evidence>
<keyword evidence="6 8" id="KW-1133">Transmembrane helix</keyword>
<evidence type="ECO:0000256" key="6">
    <source>
        <dbReference type="ARBA" id="ARBA00022989"/>
    </source>
</evidence>
<evidence type="ECO:0000256" key="4">
    <source>
        <dbReference type="ARBA" id="ARBA00022475"/>
    </source>
</evidence>
<dbReference type="InterPro" id="IPR011701">
    <property type="entry name" value="MFS"/>
</dbReference>
<dbReference type="RefSeq" id="WP_062183077.1">
    <property type="nucleotide sequence ID" value="NZ_BBXL01000019.1"/>
</dbReference>
<feature type="transmembrane region" description="Helical" evidence="8">
    <location>
        <begin position="342"/>
        <end position="364"/>
    </location>
</feature>
<dbReference type="OrthoDB" id="9807274at2"/>
<feature type="transmembrane region" description="Helical" evidence="8">
    <location>
        <begin position="370"/>
        <end position="393"/>
    </location>
</feature>
<organism evidence="10 11">
    <name type="scientific">Dysgonomonas macrotermitis</name>
    <dbReference type="NCBI Taxonomy" id="1346286"/>
    <lineage>
        <taxon>Bacteria</taxon>
        <taxon>Pseudomonadati</taxon>
        <taxon>Bacteroidota</taxon>
        <taxon>Bacteroidia</taxon>
        <taxon>Bacteroidales</taxon>
        <taxon>Dysgonomonadaceae</taxon>
        <taxon>Dysgonomonas</taxon>
    </lineage>
</organism>
<feature type="transmembrane region" description="Helical" evidence="8">
    <location>
        <begin position="306"/>
        <end position="330"/>
    </location>
</feature>
<comment type="subcellular location">
    <subcellularLocation>
        <location evidence="1">Cell membrane</location>
        <topology evidence="1">Multi-pass membrane protein</topology>
    </subcellularLocation>
</comment>
<dbReference type="InterPro" id="IPR020846">
    <property type="entry name" value="MFS_dom"/>
</dbReference>
<name>A0A1M5HIR9_9BACT</name>
<protein>
    <submittedName>
        <fullName evidence="10">MFS transporter, DHA1 family, bicyclomycin/chloramphenicol resistance protein</fullName>
    </submittedName>
</protein>
<dbReference type="Gene3D" id="1.20.1720.10">
    <property type="entry name" value="Multidrug resistance protein D"/>
    <property type="match status" value="1"/>
</dbReference>
<keyword evidence="7 8" id="KW-0472">Membrane</keyword>
<keyword evidence="11" id="KW-1185">Reference proteome</keyword>
<keyword evidence="5 8" id="KW-0812">Transmembrane</keyword>
<evidence type="ECO:0000259" key="9">
    <source>
        <dbReference type="PROSITE" id="PS50850"/>
    </source>
</evidence>
<feature type="transmembrane region" description="Helical" evidence="8">
    <location>
        <begin position="166"/>
        <end position="186"/>
    </location>
</feature>
<evidence type="ECO:0000313" key="11">
    <source>
        <dbReference type="Proteomes" id="UP000184480"/>
    </source>
</evidence>
<feature type="transmembrane region" description="Helical" evidence="8">
    <location>
        <begin position="213"/>
        <end position="236"/>
    </location>
</feature>
<feature type="transmembrane region" description="Helical" evidence="8">
    <location>
        <begin position="78"/>
        <end position="96"/>
    </location>
</feature>
<comment type="similarity">
    <text evidence="2">Belongs to the major facilitator superfamily. Bcr/CmlA family.</text>
</comment>
<dbReference type="PROSITE" id="PS50850">
    <property type="entry name" value="MFS"/>
    <property type="match status" value="1"/>
</dbReference>
<keyword evidence="3" id="KW-0813">Transport</keyword>
<dbReference type="NCBIfam" id="TIGR00710">
    <property type="entry name" value="efflux_Bcr_CflA"/>
    <property type="match status" value="1"/>
</dbReference>
<evidence type="ECO:0000256" key="3">
    <source>
        <dbReference type="ARBA" id="ARBA00022448"/>
    </source>
</evidence>
<dbReference type="GO" id="GO:0005886">
    <property type="term" value="C:plasma membrane"/>
    <property type="evidence" value="ECO:0007669"/>
    <property type="project" value="UniProtKB-SubCell"/>
</dbReference>
<reference evidence="11" key="1">
    <citation type="submission" date="2016-11" db="EMBL/GenBank/DDBJ databases">
        <authorList>
            <person name="Varghese N."/>
            <person name="Submissions S."/>
        </authorList>
    </citation>
    <scope>NUCLEOTIDE SEQUENCE [LARGE SCALE GENOMIC DNA]</scope>
    <source>
        <strain evidence="11">DSM 27370</strain>
    </source>
</reference>
<dbReference type="Proteomes" id="UP000184480">
    <property type="component" value="Unassembled WGS sequence"/>
</dbReference>
<evidence type="ECO:0000256" key="5">
    <source>
        <dbReference type="ARBA" id="ARBA00022692"/>
    </source>
</evidence>
<evidence type="ECO:0000256" key="7">
    <source>
        <dbReference type="ARBA" id="ARBA00023136"/>
    </source>
</evidence>
<proteinExistence type="inferred from homology"/>
<evidence type="ECO:0000256" key="2">
    <source>
        <dbReference type="ARBA" id="ARBA00006236"/>
    </source>
</evidence>
<sequence>MKNFSLQQWLVIVVLALLTALEPLSIDLYLPGFIDIAKAFSTTIPSVQISLSTFLGGFAVGQLLWGPLADRWGRKKPILLSLLIFVVASVACIYVRTVEQLWVVRFIQAIGGCGGIVISRAVVTDYFDKTKTLKIFALLALIMGVAPIIAPSIGNAVLSVFSWQGLFGAMAVLGAVLFLLTILFLPESSKRQASNKDANVVKDYLQILKVKKFTVYSLIAGIVNGALMIYVANGPFLIMEKGGFSSDMFGLIFGINAFGLMIGSYLTNVLQKYIATNKLVRYALMFMLAVSIAMLGAIYANVSIHIILVILFFYIFPMGILFPATTELAITPFAGTRNSGSASALFGSVQLLMAFFCSMGANLISDGTVGAVGLSFALCSILAFVIVFVKIAAQEGLRRQSVH</sequence>
<dbReference type="EMBL" id="FQUC01000016">
    <property type="protein sequence ID" value="SHG15827.1"/>
    <property type="molecule type" value="Genomic_DNA"/>
</dbReference>
<dbReference type="InterPro" id="IPR004812">
    <property type="entry name" value="Efflux_drug-R_Bcr/CmlA"/>
</dbReference>
<feature type="domain" description="Major facilitator superfamily (MFS) profile" evidence="9">
    <location>
        <begin position="11"/>
        <end position="395"/>
    </location>
</feature>
<dbReference type="CDD" id="cd17320">
    <property type="entry name" value="MFS_MdfA_MDR_like"/>
    <property type="match status" value="1"/>
</dbReference>
<dbReference type="SUPFAM" id="SSF103473">
    <property type="entry name" value="MFS general substrate transporter"/>
    <property type="match status" value="1"/>
</dbReference>